<keyword evidence="1" id="KW-0812">Transmembrane</keyword>
<evidence type="ECO:0000313" key="5">
    <source>
        <dbReference type="WormBase" id="SRAE_1000196200"/>
    </source>
</evidence>
<dbReference type="Pfam" id="PF09612">
    <property type="entry name" value="HtrL_YibB"/>
    <property type="match status" value="1"/>
</dbReference>
<dbReference type="GeneID" id="36376069"/>
<evidence type="ECO:0000313" key="3">
    <source>
        <dbReference type="Proteomes" id="UP000035682"/>
    </source>
</evidence>
<dbReference type="EMBL" id="LN609528">
    <property type="protein sequence ID" value="CEF63704.1"/>
    <property type="molecule type" value="Genomic_DNA"/>
</dbReference>
<name>A0A090MWG3_STRRB</name>
<evidence type="ECO:0000313" key="4">
    <source>
        <dbReference type="WBParaSite" id="SRAE_1000196200.1"/>
    </source>
</evidence>
<dbReference type="RefSeq" id="XP_024502905.1">
    <property type="nucleotide sequence ID" value="XM_024648982.1"/>
</dbReference>
<dbReference type="CTD" id="36376069"/>
<dbReference type="Proteomes" id="UP000035682">
    <property type="component" value="Unplaced"/>
</dbReference>
<keyword evidence="1" id="KW-1133">Transmembrane helix</keyword>
<keyword evidence="3" id="KW-1185">Reference proteome</keyword>
<reference evidence="4" key="2">
    <citation type="submission" date="2020-12" db="UniProtKB">
        <authorList>
            <consortium name="WormBaseParasite"/>
        </authorList>
    </citation>
    <scope>IDENTIFICATION</scope>
</reference>
<dbReference type="STRING" id="34506.A0A090MWG3"/>
<reference evidence="2 3" key="1">
    <citation type="submission" date="2014-09" db="EMBL/GenBank/DDBJ databases">
        <authorList>
            <person name="Martin A.A."/>
        </authorList>
    </citation>
    <scope>NUCLEOTIDE SEQUENCE</scope>
    <source>
        <strain evidence="3">ED321</strain>
        <strain evidence="2">ED321 Heterogonic</strain>
    </source>
</reference>
<dbReference type="WBParaSite" id="SRAE_1000196200.1">
    <property type="protein sequence ID" value="SRAE_1000196200.1"/>
    <property type="gene ID" value="WBGene00258574"/>
</dbReference>
<dbReference type="AlphaFoldDB" id="A0A090MWG3"/>
<dbReference type="InterPro" id="IPR011735">
    <property type="entry name" value="WlaTC/HtrL_glycosyltransf"/>
</dbReference>
<evidence type="ECO:0000256" key="1">
    <source>
        <dbReference type="SAM" id="Phobius"/>
    </source>
</evidence>
<dbReference type="OrthoDB" id="411632at2759"/>
<dbReference type="WormBase" id="SRAE_1000196200">
    <property type="protein sequence ID" value="SRP02963"/>
    <property type="gene ID" value="WBGene00258574"/>
</dbReference>
<keyword evidence="1" id="KW-0472">Membrane</keyword>
<organism evidence="2">
    <name type="scientific">Strongyloides ratti</name>
    <name type="common">Parasitic roundworm</name>
    <dbReference type="NCBI Taxonomy" id="34506"/>
    <lineage>
        <taxon>Eukaryota</taxon>
        <taxon>Metazoa</taxon>
        <taxon>Ecdysozoa</taxon>
        <taxon>Nematoda</taxon>
        <taxon>Chromadorea</taxon>
        <taxon>Rhabditida</taxon>
        <taxon>Tylenchina</taxon>
        <taxon>Panagrolaimomorpha</taxon>
        <taxon>Strongyloidoidea</taxon>
        <taxon>Strongyloididae</taxon>
        <taxon>Strongyloides</taxon>
    </lineage>
</organism>
<dbReference type="OMA" id="STHFFWI"/>
<proteinExistence type="predicted"/>
<protein>
    <submittedName>
        <fullName evidence="2 4">HtrL protein family-containing protein</fullName>
    </submittedName>
</protein>
<feature type="transmembrane region" description="Helical" evidence="1">
    <location>
        <begin position="7"/>
        <end position="30"/>
    </location>
</feature>
<evidence type="ECO:0000313" key="2">
    <source>
        <dbReference type="EMBL" id="CEF63704.1"/>
    </source>
</evidence>
<sequence>MNKITRNLIILSIIIIILLSFIAFIKHAFWTNDNGHISNFKIPIIRVSPFDDKISTSFTETEIKPRTNVTLVTALLEIGRSNWTFYGRPLDRYQEYFSVLLQLDMDMIIYVTLEHYEIVKNVRTSIGLWDKTKVFIITLKDLPLFKYLNKMRQIIDNERKDGGWKKNWDIVMKRHPESSSAEYDLVVNSKPYFLYNATIENPFNSSLFVWLDAGYCHGEKACFPKYFKWYPTIMKGKISMIKLTPDNDKIEDYTIDKLYRKDWAGISGGFIGGDLISLKKFYYYHFQKILELLYKNYVDDDQTVILLLIKEMPNLFNLEYGDWFDAFKLF</sequence>
<accession>A0A090MWG3</accession>
<gene>
    <name evidence="2 4 5" type="ORF">SRAE_1000196200</name>
</gene>